<sequence>MFFFNKSSSTICFEDRSPPHKRSLVDADLSDAAFFLYGASASCFVLFASVDVSLRIDVSVKESHIFSTMDFMRNPLNPTQFEKVVACVTLQKLTSQGFLDSFHLPLYAHDMETQEEFVCSLKVAYSCIQRSHSPICNPADRISQPNQVKIKLLDYQLDAIRWMLTREAGTNNPVDANWIKSFFVPVTAVDAKGGPLYFSSLTGHFVKAVPDLDSSSCLGGILADEMGLGKTLEIISLILLHPFTSRVDVLGRLYSLSRNEDLPSNCVAFKVGSCIDSPLGNAFTKELQASTESDDSTEPMAENCVDENLRCPCGGVPETSHLPKVSCTNCFSPFRQHVACVQYESVIYQPDGRPITCNYICPHCWSELKVHSKATLIVSPDHIFRQWQDELLDHVDLKNIAVVIYNGIDMPATQLIQSNGSRWPSGRKQLRQRSSRSGDPTGQREGESEFRPGFVQPSILAAADIVLTTYSIVQRELGWASVSVEQRTGLGHRPHLRTAQRYLTTPSPLACVIWWRLCLDEAQMVENVTSKTARMLSEVSAVQRWCVTGTPAEKSIDDFYGLLTYLRVEPFCHRHYWNCLLYQPFLTVVRQSQQKTEKDFAEAISKTSLVTVLSQILWRNTKSLVGNQLTLPTVCEKIHWVDFTSVERYIHDRVLSECAKTLREVFQEELSQPRTCLDPISSKQELFEKPLSALSGMAHWRLIGLVTRARQACTHASLVVLNASQRHGRVRPSRGLSSRAATATCGYDSTSVGEYSDYGVSADPTLQVSRSNRFHGTGCATMTEVIKRVIDETRQECESDYRSWVFSKNGTAGCFILKEKYIDAANCYRDVLQMATKLEKKYGVLSDWSQRLHAITNLNWLIQCCSVPFADYPLASDCIDDTRLAAGVCPETLSASTSEVSDLPTWDSLDPRVDRDLVTKAKLLRLEYLKVCTPSLSFAIEGS</sequence>
<dbReference type="GO" id="GO:0005524">
    <property type="term" value="F:ATP binding"/>
    <property type="evidence" value="ECO:0007669"/>
    <property type="project" value="InterPro"/>
</dbReference>
<dbReference type="PANTHER" id="PTHR45865:SF1">
    <property type="entry name" value="E3 UBIQUITIN-PROTEIN LIGASE SHPRH"/>
    <property type="match status" value="1"/>
</dbReference>
<dbReference type="Pfam" id="PF21325">
    <property type="entry name" value="SHPRH_helical-1st"/>
    <property type="match status" value="1"/>
</dbReference>
<dbReference type="GO" id="GO:0061630">
    <property type="term" value="F:ubiquitin protein ligase activity"/>
    <property type="evidence" value="ECO:0007669"/>
    <property type="project" value="TreeGrafter"/>
</dbReference>
<dbReference type="InterPro" id="IPR038718">
    <property type="entry name" value="SNF2-like_sf"/>
</dbReference>
<gene>
    <name evidence="3" type="ORF">TR104748</name>
</gene>
<dbReference type="InterPro" id="IPR048686">
    <property type="entry name" value="SHPRH_helical_1st"/>
</dbReference>
<evidence type="ECO:0000259" key="2">
    <source>
        <dbReference type="SMART" id="SM00487"/>
    </source>
</evidence>
<dbReference type="Gene3D" id="3.40.50.10810">
    <property type="entry name" value="Tandem AAA-ATPase domain"/>
    <property type="match status" value="2"/>
</dbReference>
<evidence type="ECO:0000313" key="3">
    <source>
        <dbReference type="EMBL" id="JAP51766.1"/>
    </source>
</evidence>
<dbReference type="PANTHER" id="PTHR45865">
    <property type="entry name" value="E3 UBIQUITIN-PROTEIN LIGASE SHPRH FAMILY MEMBER"/>
    <property type="match status" value="1"/>
</dbReference>
<dbReference type="GO" id="GO:0006974">
    <property type="term" value="P:DNA damage response"/>
    <property type="evidence" value="ECO:0007669"/>
    <property type="project" value="TreeGrafter"/>
</dbReference>
<reference evidence="3" key="1">
    <citation type="submission" date="2016-01" db="EMBL/GenBank/DDBJ databases">
        <title>Reference transcriptome for the parasite Schistocephalus solidus: insights into the molecular evolution of parasitism.</title>
        <authorList>
            <person name="Hebert F.O."/>
            <person name="Grambauer S."/>
            <person name="Barber I."/>
            <person name="Landry C.R."/>
            <person name="Aubin-Horth N."/>
        </authorList>
    </citation>
    <scope>NUCLEOTIDE SEQUENCE</scope>
</reference>
<dbReference type="GO" id="GO:0005634">
    <property type="term" value="C:nucleus"/>
    <property type="evidence" value="ECO:0007669"/>
    <property type="project" value="TreeGrafter"/>
</dbReference>
<dbReference type="InterPro" id="IPR000330">
    <property type="entry name" value="SNF2_N"/>
</dbReference>
<organism evidence="3">
    <name type="scientific">Schistocephalus solidus</name>
    <name type="common">Tapeworm</name>
    <dbReference type="NCBI Taxonomy" id="70667"/>
    <lineage>
        <taxon>Eukaryota</taxon>
        <taxon>Metazoa</taxon>
        <taxon>Spiralia</taxon>
        <taxon>Lophotrochozoa</taxon>
        <taxon>Platyhelminthes</taxon>
        <taxon>Cestoda</taxon>
        <taxon>Eucestoda</taxon>
        <taxon>Diphyllobothriidea</taxon>
        <taxon>Diphyllobothriidae</taxon>
        <taxon>Schistocephalus</taxon>
    </lineage>
</organism>
<name>A0A0X3PX32_SCHSO</name>
<dbReference type="InterPro" id="IPR014001">
    <property type="entry name" value="Helicase_ATP-bd"/>
</dbReference>
<dbReference type="InterPro" id="IPR027417">
    <property type="entry name" value="P-loop_NTPase"/>
</dbReference>
<feature type="region of interest" description="Disordered" evidence="1">
    <location>
        <begin position="417"/>
        <end position="450"/>
    </location>
</feature>
<evidence type="ECO:0000256" key="1">
    <source>
        <dbReference type="SAM" id="MobiDB-lite"/>
    </source>
</evidence>
<protein>
    <recommendedName>
        <fullName evidence="2">Helicase ATP-binding domain-containing protein</fullName>
    </recommendedName>
</protein>
<dbReference type="GO" id="GO:0000209">
    <property type="term" value="P:protein polyubiquitination"/>
    <property type="evidence" value="ECO:0007669"/>
    <property type="project" value="TreeGrafter"/>
</dbReference>
<accession>A0A0X3PX32</accession>
<proteinExistence type="predicted"/>
<dbReference type="EMBL" id="GEEE01011459">
    <property type="protein sequence ID" value="JAP51766.1"/>
    <property type="molecule type" value="Transcribed_RNA"/>
</dbReference>
<feature type="domain" description="Helicase ATP-binding" evidence="2">
    <location>
        <begin position="148"/>
        <end position="576"/>
    </location>
</feature>
<dbReference type="InterPro" id="IPR052583">
    <property type="entry name" value="ATP-helicase/E3_Ub-Ligase"/>
</dbReference>
<dbReference type="Pfam" id="PF00176">
    <property type="entry name" value="SNF2-rel_dom"/>
    <property type="match status" value="1"/>
</dbReference>
<dbReference type="SMART" id="SM00487">
    <property type="entry name" value="DEXDc"/>
    <property type="match status" value="1"/>
</dbReference>
<dbReference type="SUPFAM" id="SSF52540">
    <property type="entry name" value="P-loop containing nucleoside triphosphate hydrolases"/>
    <property type="match status" value="1"/>
</dbReference>
<dbReference type="AlphaFoldDB" id="A0A0X3PX32"/>